<proteinExistence type="predicted"/>
<name>A0A5J9UV32_9POAL</name>
<dbReference type="AlphaFoldDB" id="A0A5J9UV32"/>
<accession>A0A5J9UV32</accession>
<reference evidence="1 2" key="1">
    <citation type="journal article" date="2019" name="Sci. Rep.">
        <title>A high-quality genome of Eragrostis curvula grass provides insights into Poaceae evolution and supports new strategies to enhance forage quality.</title>
        <authorList>
            <person name="Carballo J."/>
            <person name="Santos B.A.C.M."/>
            <person name="Zappacosta D."/>
            <person name="Garbus I."/>
            <person name="Selva J.P."/>
            <person name="Gallo C.A."/>
            <person name="Diaz A."/>
            <person name="Albertini E."/>
            <person name="Caccamo M."/>
            <person name="Echenique V."/>
        </authorList>
    </citation>
    <scope>NUCLEOTIDE SEQUENCE [LARGE SCALE GENOMIC DNA]</scope>
    <source>
        <strain evidence="2">cv. Victoria</strain>
        <tissue evidence="1">Leaf</tissue>
    </source>
</reference>
<evidence type="ECO:0000313" key="1">
    <source>
        <dbReference type="EMBL" id="TVU27171.1"/>
    </source>
</evidence>
<organism evidence="1 2">
    <name type="scientific">Eragrostis curvula</name>
    <name type="common">weeping love grass</name>
    <dbReference type="NCBI Taxonomy" id="38414"/>
    <lineage>
        <taxon>Eukaryota</taxon>
        <taxon>Viridiplantae</taxon>
        <taxon>Streptophyta</taxon>
        <taxon>Embryophyta</taxon>
        <taxon>Tracheophyta</taxon>
        <taxon>Spermatophyta</taxon>
        <taxon>Magnoliopsida</taxon>
        <taxon>Liliopsida</taxon>
        <taxon>Poales</taxon>
        <taxon>Poaceae</taxon>
        <taxon>PACMAD clade</taxon>
        <taxon>Chloridoideae</taxon>
        <taxon>Eragrostideae</taxon>
        <taxon>Eragrostidinae</taxon>
        <taxon>Eragrostis</taxon>
    </lineage>
</organism>
<gene>
    <name evidence="1" type="ORF">EJB05_29758</name>
</gene>
<keyword evidence="2" id="KW-1185">Reference proteome</keyword>
<dbReference type="Gramene" id="TVU27171">
    <property type="protein sequence ID" value="TVU27171"/>
    <property type="gene ID" value="EJB05_29758"/>
</dbReference>
<sequence length="83" mass="9130">MVLPVIPPPPHIRLSSGQCPILSPAKTLHLEPGGGIASAIRINEELTMNCTKVRSWLRKRDNSDCGLMPVVMPARRTHWGCYG</sequence>
<evidence type="ECO:0000313" key="2">
    <source>
        <dbReference type="Proteomes" id="UP000324897"/>
    </source>
</evidence>
<comment type="caution">
    <text evidence="1">The sequence shown here is derived from an EMBL/GenBank/DDBJ whole genome shotgun (WGS) entry which is preliminary data.</text>
</comment>
<protein>
    <submittedName>
        <fullName evidence="1">Uncharacterized protein</fullName>
    </submittedName>
</protein>
<dbReference type="EMBL" id="RWGY01000013">
    <property type="protein sequence ID" value="TVU27171.1"/>
    <property type="molecule type" value="Genomic_DNA"/>
</dbReference>
<dbReference type="Proteomes" id="UP000324897">
    <property type="component" value="Chromosome 2"/>
</dbReference>